<protein>
    <submittedName>
        <fullName evidence="2">Uncharacterized protein</fullName>
    </submittedName>
</protein>
<evidence type="ECO:0000313" key="2">
    <source>
        <dbReference type="EMBL" id="WAK62621.1"/>
    </source>
</evidence>
<evidence type="ECO:0000313" key="4">
    <source>
        <dbReference type="Proteomes" id="UP001209889"/>
    </source>
</evidence>
<dbReference type="EMBL" id="CP113440">
    <property type="protein sequence ID" value="WAK62621.1"/>
    <property type="molecule type" value="Genomic_DNA"/>
</dbReference>
<keyword evidence="4" id="KW-1185">Reference proteome</keyword>
<sequence length="68" mass="7776">MWASKKYYPFLTERNDTLKRLKAKVSYTNFAFLPHGEWASEFERGETPLMTAVKLVQLVGVGKTHGLS</sequence>
<name>A0AA47ILC1_STRMC</name>
<reference evidence="2" key="1">
    <citation type="submission" date="2022-11" db="EMBL/GenBank/DDBJ databases">
        <title>Streptococcus macedonicus and Acinetobacter baumannii: co-inhabitants of the cheese production environment.</title>
        <authorList>
            <person name="Johnson J."/>
        </authorList>
    </citation>
    <scope>NUCLEOTIDE SEQUENCE</scope>
    <source>
        <strain evidence="2">E37</strain>
    </source>
</reference>
<accession>A0AA47ILC1</accession>
<organism evidence="2 3">
    <name type="scientific">Streptococcus macedonicus</name>
    <name type="common">Streptococcus gallolyticus macedonicus</name>
    <dbReference type="NCBI Taxonomy" id="59310"/>
    <lineage>
        <taxon>Bacteria</taxon>
        <taxon>Bacillati</taxon>
        <taxon>Bacillota</taxon>
        <taxon>Bacilli</taxon>
        <taxon>Lactobacillales</taxon>
        <taxon>Streptococcaceae</taxon>
        <taxon>Streptococcus</taxon>
    </lineage>
</organism>
<dbReference type="AlphaFoldDB" id="A0AA47ILC1"/>
<reference evidence="1" key="3">
    <citation type="submission" date="2024-05" db="EMBL/GenBank/DDBJ databases">
        <title>Streptococcus macedonicus and Acinetobacter baumannii: co-inhabitants of the cheese production environment.</title>
        <authorList>
            <person name="Johnson J."/>
            <person name="Curtin C."/>
            <person name="Waite-Cusic J."/>
        </authorList>
    </citation>
    <scope>NUCLEOTIDE SEQUENCE</scope>
    <source>
        <strain evidence="1">E28</strain>
    </source>
</reference>
<dbReference type="Proteomes" id="UP001156410">
    <property type="component" value="Chromosome"/>
</dbReference>
<evidence type="ECO:0000313" key="1">
    <source>
        <dbReference type="EMBL" id="MCW8677970.1"/>
    </source>
</evidence>
<reference evidence="2" key="2">
    <citation type="submission" date="2022-11" db="EMBL/GenBank/DDBJ databases">
        <authorList>
            <person name="Johnson J.D."/>
        </authorList>
    </citation>
    <scope>NUCLEOTIDE SEQUENCE</scope>
    <source>
        <strain evidence="1">E28</strain>
        <strain evidence="2">E37</strain>
    </source>
</reference>
<evidence type="ECO:0000313" key="3">
    <source>
        <dbReference type="Proteomes" id="UP001156410"/>
    </source>
</evidence>
<dbReference type="Proteomes" id="UP001209889">
    <property type="component" value="Unassembled WGS sequence"/>
</dbReference>
<gene>
    <name evidence="2" type="ORF">OQG81_07740</name>
    <name evidence="1" type="ORF">OQH01_05435</name>
</gene>
<dbReference type="EMBL" id="JAPHJC010000017">
    <property type="protein sequence ID" value="MCW8677970.1"/>
    <property type="molecule type" value="Genomic_DNA"/>
</dbReference>
<proteinExistence type="predicted"/>
<dbReference type="RefSeq" id="WP_265644001.1">
    <property type="nucleotide sequence ID" value="NZ_CP113440.1"/>
</dbReference>